<proteinExistence type="predicted"/>
<dbReference type="EMBL" id="JACYCF010000009">
    <property type="protein sequence ID" value="KAF8755145.1"/>
    <property type="molecule type" value="Genomic_DNA"/>
</dbReference>
<feature type="region of interest" description="Disordered" evidence="1">
    <location>
        <begin position="1"/>
        <end position="82"/>
    </location>
</feature>
<evidence type="ECO:0000256" key="1">
    <source>
        <dbReference type="SAM" id="MobiDB-lite"/>
    </source>
</evidence>
<feature type="compositionally biased region" description="Polar residues" evidence="1">
    <location>
        <begin position="1"/>
        <end position="11"/>
    </location>
</feature>
<feature type="compositionally biased region" description="Low complexity" evidence="1">
    <location>
        <begin position="519"/>
        <end position="531"/>
    </location>
</feature>
<protein>
    <recommendedName>
        <fullName evidence="3">DUF6535 domain-containing protein</fullName>
    </recommendedName>
</protein>
<sequence length="783" mass="85811">MSLLIPTNLSGSGPKGKTRIEANGPGVNVTSSSDQANINDNVGTNTTPRNIDQSTETKIQSNAFQQAPSKAHQMDDPWSERDEYGAELTKDARVWKVYVKEADKSDTELVDGWNKSLDVILGECPVGRIGTRAALFSAVSTAFLIESSKMLKQDPNDVSAAALVVISQALVAFTSNSSVDLVSLRMPGQSSSSPFVPAHNAVLINTLWYLSLATSIATSFLAMLAKDWCRSFETGRSGHPYDQAQRRQRKWMMIEKSKMQELIVVLPSFIHVSLLLFAIGLCIYVWDLNTTTAIPVMCVCVAAFMFYLGSSLVASILEDFPYTTIVSKIVRSAPGGLIMNKLSELLGSALKWVSRILLAFIVFSPVPFIVIVSAGGRPLKTSQELSGTFLGTRNFAPLLLLSRLLLGRQQHPPDPLRDCNASFKILQRLVSSVSSSTAAYDTSLYARALSTLTTLPQSKSKQASASTEDLAVMIWNLKLQHKQHAPANTSQRPQERNRRFASFNSPTTSSTAQGKQAVTQPNIPPNAQTPQAPTPRHTPLPGFHTDSPIRSTEPSPLLILLSLQSDSPVLVNNNLPSDLEKTLHPDASPSPRAKSPLLLKLEPASPDVKPAPLSPILPTGTAPLPLGYAIASAMAVQPSEAAAKASAIKLLNALGQFKDNGWPMKEAEYCHKFKYLTANCTDKVRAELWYMNLAYKGPAFYWYHKLTETAEGKEAAKKWLTLELEVEKRWNTPAIDLKAFKKRTRNKWEARTFDIEPMLKGLQNPACGTKLHLEWTTVLDTVT</sequence>
<name>A0A8H7IDH6_9AGAM</name>
<feature type="transmembrane region" description="Helical" evidence="2">
    <location>
        <begin position="356"/>
        <end position="376"/>
    </location>
</feature>
<accession>A0A8H7IDH6</accession>
<feature type="domain" description="DUF6535" evidence="3">
    <location>
        <begin position="95"/>
        <end position="286"/>
    </location>
</feature>
<evidence type="ECO:0000256" key="2">
    <source>
        <dbReference type="SAM" id="Phobius"/>
    </source>
</evidence>
<feature type="transmembrane region" description="Helical" evidence="2">
    <location>
        <begin position="292"/>
        <end position="317"/>
    </location>
</feature>
<dbReference type="InterPro" id="IPR045338">
    <property type="entry name" value="DUF6535"/>
</dbReference>
<dbReference type="Proteomes" id="UP000614334">
    <property type="component" value="Unassembled WGS sequence"/>
</dbReference>
<evidence type="ECO:0000313" key="5">
    <source>
        <dbReference type="Proteomes" id="UP000614334"/>
    </source>
</evidence>
<gene>
    <name evidence="4" type="ORF">RHS01_05400</name>
</gene>
<reference evidence="4" key="1">
    <citation type="submission" date="2020-09" db="EMBL/GenBank/DDBJ databases">
        <title>Comparative genome analyses of four rice-infecting Rhizoctonia solani isolates reveal extensive enrichment of homogalacturonan modification genes.</title>
        <authorList>
            <person name="Lee D.-Y."/>
            <person name="Jeon J."/>
            <person name="Kim K.-T."/>
            <person name="Cheong K."/>
            <person name="Song H."/>
            <person name="Choi G."/>
            <person name="Ko J."/>
            <person name="Opiyo S.O."/>
            <person name="Zuo S."/>
            <person name="Madhav S."/>
            <person name="Lee Y.-H."/>
            <person name="Wang G.-L."/>
        </authorList>
    </citation>
    <scope>NUCLEOTIDE SEQUENCE</scope>
    <source>
        <strain evidence="4">AG1-IA B2</strain>
    </source>
</reference>
<dbReference type="Pfam" id="PF20153">
    <property type="entry name" value="DUF6535"/>
    <property type="match status" value="1"/>
</dbReference>
<keyword evidence="2" id="KW-1133">Transmembrane helix</keyword>
<feature type="transmembrane region" description="Helical" evidence="2">
    <location>
        <begin position="262"/>
        <end position="286"/>
    </location>
</feature>
<keyword evidence="2" id="KW-0812">Transmembrane</keyword>
<comment type="caution">
    <text evidence="4">The sequence shown here is derived from an EMBL/GenBank/DDBJ whole genome shotgun (WGS) entry which is preliminary data.</text>
</comment>
<feature type="region of interest" description="Disordered" evidence="1">
    <location>
        <begin position="482"/>
        <end position="551"/>
    </location>
</feature>
<evidence type="ECO:0000259" key="3">
    <source>
        <dbReference type="Pfam" id="PF20153"/>
    </source>
</evidence>
<dbReference type="AlphaFoldDB" id="A0A8H7IDH6"/>
<feature type="compositionally biased region" description="Basic and acidic residues" evidence="1">
    <location>
        <begin position="72"/>
        <end position="82"/>
    </location>
</feature>
<keyword evidence="2" id="KW-0472">Membrane</keyword>
<feature type="transmembrane region" description="Helical" evidence="2">
    <location>
        <begin position="199"/>
        <end position="224"/>
    </location>
</feature>
<organism evidence="4 5">
    <name type="scientific">Rhizoctonia solani</name>
    <dbReference type="NCBI Taxonomy" id="456999"/>
    <lineage>
        <taxon>Eukaryota</taxon>
        <taxon>Fungi</taxon>
        <taxon>Dikarya</taxon>
        <taxon>Basidiomycota</taxon>
        <taxon>Agaricomycotina</taxon>
        <taxon>Agaricomycetes</taxon>
        <taxon>Cantharellales</taxon>
        <taxon>Ceratobasidiaceae</taxon>
        <taxon>Rhizoctonia</taxon>
    </lineage>
</organism>
<evidence type="ECO:0000313" key="4">
    <source>
        <dbReference type="EMBL" id="KAF8755145.1"/>
    </source>
</evidence>
<feature type="compositionally biased region" description="Polar residues" evidence="1">
    <location>
        <begin position="28"/>
        <end position="68"/>
    </location>
</feature>
<feature type="compositionally biased region" description="Polar residues" evidence="1">
    <location>
        <begin position="502"/>
        <end position="518"/>
    </location>
</feature>